<evidence type="ECO:0000256" key="2">
    <source>
        <dbReference type="SAM" id="MobiDB-lite"/>
    </source>
</evidence>
<comment type="caution">
    <text evidence="3">The sequence shown here is derived from an EMBL/GenBank/DDBJ whole genome shotgun (WGS) entry which is preliminary data.</text>
</comment>
<reference evidence="3" key="1">
    <citation type="journal article" date="2014" name="Front. Microbiol.">
        <title>High frequency of phylogenetically diverse reductive dehalogenase-homologous genes in deep subseafloor sedimentary metagenomes.</title>
        <authorList>
            <person name="Kawai M."/>
            <person name="Futagami T."/>
            <person name="Toyoda A."/>
            <person name="Takaki Y."/>
            <person name="Nishi S."/>
            <person name="Hori S."/>
            <person name="Arai W."/>
            <person name="Tsubouchi T."/>
            <person name="Morono Y."/>
            <person name="Uchiyama I."/>
            <person name="Ito T."/>
            <person name="Fujiyama A."/>
            <person name="Inagaki F."/>
            <person name="Takami H."/>
        </authorList>
    </citation>
    <scope>NUCLEOTIDE SEQUENCE</scope>
    <source>
        <strain evidence="3">Expedition CK06-06</strain>
    </source>
</reference>
<feature type="coiled-coil region" evidence="1">
    <location>
        <begin position="9"/>
        <end position="87"/>
    </location>
</feature>
<accession>X1KWZ8</accession>
<gene>
    <name evidence="3" type="ORF">S06H3_20116</name>
</gene>
<feature type="compositionally biased region" description="Basic residues" evidence="2">
    <location>
        <begin position="161"/>
        <end position="172"/>
    </location>
</feature>
<evidence type="ECO:0000313" key="3">
    <source>
        <dbReference type="EMBL" id="GAI11602.1"/>
    </source>
</evidence>
<dbReference type="AlphaFoldDB" id="X1KWZ8"/>
<name>X1KWZ8_9ZZZZ</name>
<feature type="region of interest" description="Disordered" evidence="2">
    <location>
        <begin position="147"/>
        <end position="172"/>
    </location>
</feature>
<dbReference type="EMBL" id="BARV01010385">
    <property type="protein sequence ID" value="GAI11602.1"/>
    <property type="molecule type" value="Genomic_DNA"/>
</dbReference>
<sequence>GLNSPFQKFEEYERKAQDFDNVRNNLEGEIHSLKETVDNKDTTINNMQQQIDELKEYEKHSEYKEKYDELTIEYEKEKDRLTKLYQLYEETDTECKRLKGENHNWQQWFNSNKEIFDKLFSAAPSSVVTMTKEETPEEETITPDINTTTTAFTPEDFKPEKPKKKRKLKFKK</sequence>
<dbReference type="Gene3D" id="1.10.287.1490">
    <property type="match status" value="1"/>
</dbReference>
<feature type="non-terminal residue" evidence="3">
    <location>
        <position position="1"/>
    </location>
</feature>
<proteinExistence type="predicted"/>
<organism evidence="3">
    <name type="scientific">marine sediment metagenome</name>
    <dbReference type="NCBI Taxonomy" id="412755"/>
    <lineage>
        <taxon>unclassified sequences</taxon>
        <taxon>metagenomes</taxon>
        <taxon>ecological metagenomes</taxon>
    </lineage>
</organism>
<evidence type="ECO:0000256" key="1">
    <source>
        <dbReference type="SAM" id="Coils"/>
    </source>
</evidence>
<keyword evidence="1" id="KW-0175">Coiled coil</keyword>
<protein>
    <submittedName>
        <fullName evidence="3">Uncharacterized protein</fullName>
    </submittedName>
</protein>